<keyword evidence="3" id="KW-1185">Reference proteome</keyword>
<proteinExistence type="predicted"/>
<dbReference type="SUPFAM" id="SSF53448">
    <property type="entry name" value="Nucleotide-diphospho-sugar transferases"/>
    <property type="match status" value="1"/>
</dbReference>
<accession>A0A2G1VHU0</accession>
<evidence type="ECO:0000313" key="2">
    <source>
        <dbReference type="EMBL" id="PHQ26345.1"/>
    </source>
</evidence>
<dbReference type="Pfam" id="PF00535">
    <property type="entry name" value="Glycos_transf_2"/>
    <property type="match status" value="1"/>
</dbReference>
<dbReference type="EMBL" id="NTFI01000001">
    <property type="protein sequence ID" value="PHQ26345.1"/>
    <property type="molecule type" value="Genomic_DNA"/>
</dbReference>
<dbReference type="CDD" id="cd00761">
    <property type="entry name" value="Glyco_tranf_GTA_type"/>
    <property type="match status" value="1"/>
</dbReference>
<dbReference type="Gene3D" id="3.90.550.10">
    <property type="entry name" value="Spore Coat Polysaccharide Biosynthesis Protein SpsA, Chain A"/>
    <property type="match status" value="1"/>
</dbReference>
<evidence type="ECO:0000259" key="1">
    <source>
        <dbReference type="Pfam" id="PF00535"/>
    </source>
</evidence>
<reference evidence="2 3" key="1">
    <citation type="submission" date="2017-09" db="EMBL/GenBank/DDBJ databases">
        <title>The draft genome sequences of Marinobacter guineae M3B.</title>
        <authorList>
            <person name="Cao J."/>
        </authorList>
    </citation>
    <scope>NUCLEOTIDE SEQUENCE [LARGE SCALE GENOMIC DNA]</scope>
    <source>
        <strain evidence="2 3">M3B</strain>
    </source>
</reference>
<name>A0A2G1VHU0_9GAMM</name>
<dbReference type="InterPro" id="IPR001173">
    <property type="entry name" value="Glyco_trans_2-like"/>
</dbReference>
<dbReference type="PANTHER" id="PTHR22916:SF3">
    <property type="entry name" value="UDP-GLCNAC:BETAGAL BETA-1,3-N-ACETYLGLUCOSAMINYLTRANSFERASE-LIKE PROTEIN 1"/>
    <property type="match status" value="1"/>
</dbReference>
<dbReference type="PANTHER" id="PTHR22916">
    <property type="entry name" value="GLYCOSYLTRANSFERASE"/>
    <property type="match status" value="1"/>
</dbReference>
<dbReference type="Proteomes" id="UP000229044">
    <property type="component" value="Unassembled WGS sequence"/>
</dbReference>
<comment type="caution">
    <text evidence="2">The sequence shown here is derived from an EMBL/GenBank/DDBJ whole genome shotgun (WGS) entry which is preliminary data.</text>
</comment>
<gene>
    <name evidence="2" type="ORF">CLH62_01735</name>
</gene>
<sequence length="323" mass="36420">MADVSVIVPLYNRADVVTGTIDSILSQDFDGEVEIVVVDDGSTDNAAQTVPSQYPQITYLQKKNGGVSSARNYGMARASGRYVAFLDSDDLYEPSKLSTSIQLLERQPDAGFVFTDFSRFNIGTPDRLFKNTNSFFFKRIYKYCSENMQLGESAYLLPQQQVLNLLVEGYFMSPCTLVLRKELAQHVLQWPEHRSISEDFHFFLSLAQAASGIYIDRPMTRVGRGDDNLSVNHLACHEADVEVLRELIASKADDPVFRKFVKRNLSRRLCGLAWNYRTKNYRHKAKAAYLESYKLNPGNVRPLVGYLRTIVAAKGADKPLADC</sequence>
<dbReference type="AlphaFoldDB" id="A0A2G1VHU0"/>
<dbReference type="GO" id="GO:0016758">
    <property type="term" value="F:hexosyltransferase activity"/>
    <property type="evidence" value="ECO:0007669"/>
    <property type="project" value="UniProtKB-ARBA"/>
</dbReference>
<dbReference type="InterPro" id="IPR029044">
    <property type="entry name" value="Nucleotide-diphossugar_trans"/>
</dbReference>
<dbReference type="OrthoDB" id="9802649at2"/>
<evidence type="ECO:0000313" key="3">
    <source>
        <dbReference type="Proteomes" id="UP000229044"/>
    </source>
</evidence>
<feature type="domain" description="Glycosyltransferase 2-like" evidence="1">
    <location>
        <begin position="5"/>
        <end position="138"/>
    </location>
</feature>
<protein>
    <recommendedName>
        <fullName evidence="1">Glycosyltransferase 2-like domain-containing protein</fullName>
    </recommendedName>
</protein>
<dbReference type="RefSeq" id="WP_099616428.1">
    <property type="nucleotide sequence ID" value="NZ_KZ319339.1"/>
</dbReference>
<organism evidence="2 3">
    <name type="scientific">Marinobacter guineae</name>
    <dbReference type="NCBI Taxonomy" id="432303"/>
    <lineage>
        <taxon>Bacteria</taxon>
        <taxon>Pseudomonadati</taxon>
        <taxon>Pseudomonadota</taxon>
        <taxon>Gammaproteobacteria</taxon>
        <taxon>Pseudomonadales</taxon>
        <taxon>Marinobacteraceae</taxon>
        <taxon>Marinobacter</taxon>
    </lineage>
</organism>